<proteinExistence type="predicted"/>
<organism evidence="1 3">
    <name type="scientific">Rhizoctonia solani</name>
    <dbReference type="NCBI Taxonomy" id="456999"/>
    <lineage>
        <taxon>Eukaryota</taxon>
        <taxon>Fungi</taxon>
        <taxon>Dikarya</taxon>
        <taxon>Basidiomycota</taxon>
        <taxon>Agaricomycotina</taxon>
        <taxon>Agaricomycetes</taxon>
        <taxon>Cantharellales</taxon>
        <taxon>Ceratobasidiaceae</taxon>
        <taxon>Rhizoctonia</taxon>
    </lineage>
</organism>
<sequence>MTELKDGSVYQVINTANHLLLAYSIDQDIPAGCWLTAESYADEHHEFRFKAISCRGDKWKFAVVGEPNLCVGFQGSISGGLQIIQDGGEGCHTEWLVNYDHRSGPSLARVCAKSDNGWVCWCIPNGGPPGAVVGLANPQGSLEQLWKFFAPVDN</sequence>
<evidence type="ECO:0000313" key="1">
    <source>
        <dbReference type="EMBL" id="CAE6423174.1"/>
    </source>
</evidence>
<gene>
    <name evidence="2" type="ORF">RDB_LOCUS10073</name>
    <name evidence="1" type="ORF">RDB_LOCUS12200</name>
</gene>
<evidence type="ECO:0000313" key="3">
    <source>
        <dbReference type="Proteomes" id="UP000663850"/>
    </source>
</evidence>
<accession>A0A8H2XER3</accession>
<dbReference type="Proteomes" id="UP000663827">
    <property type="component" value="Unassembled WGS sequence"/>
</dbReference>
<dbReference type="Proteomes" id="UP000663850">
    <property type="component" value="Unassembled WGS sequence"/>
</dbReference>
<name>A0A8H2XER3_9AGAM</name>
<protein>
    <submittedName>
        <fullName evidence="1">Uncharacterized protein</fullName>
    </submittedName>
</protein>
<dbReference type="AlphaFoldDB" id="A0A8H2XER3"/>
<dbReference type="EMBL" id="CAJNJQ010000216">
    <property type="protein sequence ID" value="CAE7063892.1"/>
    <property type="molecule type" value="Genomic_DNA"/>
</dbReference>
<dbReference type="EMBL" id="CAJMWZ010000673">
    <property type="protein sequence ID" value="CAE6423174.1"/>
    <property type="molecule type" value="Genomic_DNA"/>
</dbReference>
<reference evidence="1" key="1">
    <citation type="submission" date="2021-01" db="EMBL/GenBank/DDBJ databases">
        <authorList>
            <person name="Kaushik A."/>
        </authorList>
    </citation>
    <scope>NUCLEOTIDE SEQUENCE</scope>
    <source>
        <strain evidence="2">AG5</strain>
        <strain evidence="1">Type strain: AG8-Rh-89/</strain>
    </source>
</reference>
<evidence type="ECO:0000313" key="2">
    <source>
        <dbReference type="EMBL" id="CAE7063892.1"/>
    </source>
</evidence>
<comment type="caution">
    <text evidence="1">The sequence shown here is derived from an EMBL/GenBank/DDBJ whole genome shotgun (WGS) entry which is preliminary data.</text>
</comment>